<organism evidence="3 4">
    <name type="scientific">Stenotrophomonas maltophilia</name>
    <name type="common">Pseudomonas maltophilia</name>
    <name type="synonym">Xanthomonas maltophilia</name>
    <dbReference type="NCBI Taxonomy" id="40324"/>
    <lineage>
        <taxon>Bacteria</taxon>
        <taxon>Pseudomonadati</taxon>
        <taxon>Pseudomonadota</taxon>
        <taxon>Gammaproteobacteria</taxon>
        <taxon>Lysobacterales</taxon>
        <taxon>Lysobacteraceae</taxon>
        <taxon>Stenotrophomonas</taxon>
        <taxon>Stenotrophomonas maltophilia group</taxon>
    </lineage>
</organism>
<evidence type="ECO:0000259" key="2">
    <source>
        <dbReference type="Pfam" id="PF20410"/>
    </source>
</evidence>
<feature type="domain" description="X-Tfes XVIPCD" evidence="2">
    <location>
        <begin position="171"/>
        <end position="268"/>
    </location>
</feature>
<dbReference type="EMBL" id="JADUNO010000059">
    <property type="protein sequence ID" value="MBH1640785.1"/>
    <property type="molecule type" value="Genomic_DNA"/>
</dbReference>
<accession>A0AA40XXV7</accession>
<sequence>MSDKVVLGIHSHVDPNTQGSFNQFVDGHAWISVTRNGHTTFHGLWPDNHPLVEDNGPSSDIREGMEARATPSASRYYELTPEQVKRLDQALGENVTWSYGNTCASWATSTVNKVTGQSLDAGELLFTDTPRELIESIRKAERVRPTSPSQPQPATERPETSIPSLSDASASLHQQALAGVHALDASLGRASDESSQRMAASLTQLARAQGLERIDHVVLGLPTGQPPRPENIFVIQGALDDPGHLRAHINIEAALQPPVAESLRQIHQLDKQLAASPQQAEPALEETQRRQMV</sequence>
<dbReference type="Pfam" id="PF20410">
    <property type="entry name" value="X-Tfes_XVIPCD"/>
    <property type="match status" value="1"/>
</dbReference>
<dbReference type="AlphaFoldDB" id="A0AA40XXV7"/>
<gene>
    <name evidence="3" type="ORF">I5U57_15165</name>
</gene>
<dbReference type="Proteomes" id="UP000616785">
    <property type="component" value="Unassembled WGS sequence"/>
</dbReference>
<dbReference type="InterPro" id="IPR046519">
    <property type="entry name" value="X-Tfes_XVIPCD"/>
</dbReference>
<evidence type="ECO:0000256" key="1">
    <source>
        <dbReference type="SAM" id="MobiDB-lite"/>
    </source>
</evidence>
<evidence type="ECO:0000313" key="4">
    <source>
        <dbReference type="Proteomes" id="UP000616785"/>
    </source>
</evidence>
<protein>
    <recommendedName>
        <fullName evidence="2">X-Tfes XVIPCD domain-containing protein</fullName>
    </recommendedName>
</protein>
<comment type="caution">
    <text evidence="3">The sequence shown here is derived from an EMBL/GenBank/DDBJ whole genome shotgun (WGS) entry which is preliminary data.</text>
</comment>
<evidence type="ECO:0000313" key="3">
    <source>
        <dbReference type="EMBL" id="MBH1640785.1"/>
    </source>
</evidence>
<name>A0AA40XXV7_STEMA</name>
<reference evidence="3" key="1">
    <citation type="submission" date="2020-11" db="EMBL/GenBank/DDBJ databases">
        <title>Enhanced detection system for hospital associated transmission using whole genome sequencing surveillance.</title>
        <authorList>
            <person name="Harrison L.H."/>
            <person name="Van Tyne D."/>
            <person name="Marsh J.W."/>
            <person name="Griffith M.P."/>
            <person name="Snyder D.J."/>
            <person name="Cooper V.S."/>
            <person name="Mustapha M."/>
        </authorList>
    </citation>
    <scope>NUCLEOTIDE SEQUENCE</scope>
    <source>
        <strain evidence="3">STEN00092</strain>
    </source>
</reference>
<feature type="region of interest" description="Disordered" evidence="1">
    <location>
        <begin position="271"/>
        <end position="293"/>
    </location>
</feature>
<proteinExistence type="predicted"/>
<feature type="region of interest" description="Disordered" evidence="1">
    <location>
        <begin position="138"/>
        <end position="167"/>
    </location>
</feature>